<gene>
    <name evidence="1" type="ORF">NFI88_05495</name>
</gene>
<name>A0ABT1VWH8_9PROT</name>
<evidence type="ECO:0000313" key="1">
    <source>
        <dbReference type="EMBL" id="MCQ8240297.1"/>
    </source>
</evidence>
<dbReference type="EMBL" id="JAMZEJ010000003">
    <property type="protein sequence ID" value="MCQ8240297.1"/>
    <property type="molecule type" value="Genomic_DNA"/>
</dbReference>
<dbReference type="InterPro" id="IPR009531">
    <property type="entry name" value="DUF1150"/>
</dbReference>
<protein>
    <submittedName>
        <fullName evidence="1">DUF1150 domain-containing protein</fullName>
    </submittedName>
</protein>
<dbReference type="Pfam" id="PF06620">
    <property type="entry name" value="DUF1150"/>
    <property type="match status" value="1"/>
</dbReference>
<reference evidence="1 2" key="1">
    <citation type="submission" date="2022-06" db="EMBL/GenBank/DDBJ databases">
        <title>Rhizosaccharibacter gen. nov. sp. nov. KSS12, endophytic bacteria isolated from sugarcane.</title>
        <authorList>
            <person name="Pitiwittayakul N."/>
        </authorList>
    </citation>
    <scope>NUCLEOTIDE SEQUENCE [LARGE SCALE GENOMIC DNA]</scope>
    <source>
        <strain evidence="1 2">KSS12</strain>
    </source>
</reference>
<evidence type="ECO:0000313" key="2">
    <source>
        <dbReference type="Proteomes" id="UP001524547"/>
    </source>
</evidence>
<proteinExistence type="predicted"/>
<comment type="caution">
    <text evidence="1">The sequence shown here is derived from an EMBL/GenBank/DDBJ whole genome shotgun (WGS) entry which is preliminary data.</text>
</comment>
<dbReference type="RefSeq" id="WP_422919031.1">
    <property type="nucleotide sequence ID" value="NZ_JAMZEJ010000003.1"/>
</dbReference>
<keyword evidence="2" id="KW-1185">Reference proteome</keyword>
<organism evidence="1 2">
    <name type="scientific">Rhizosaccharibacter radicis</name>
    <dbReference type="NCBI Taxonomy" id="2782605"/>
    <lineage>
        <taxon>Bacteria</taxon>
        <taxon>Pseudomonadati</taxon>
        <taxon>Pseudomonadota</taxon>
        <taxon>Alphaproteobacteria</taxon>
        <taxon>Acetobacterales</taxon>
        <taxon>Acetobacteraceae</taxon>
        <taxon>Rhizosaccharibacter</taxon>
    </lineage>
</organism>
<sequence>MNSSSSRDAFADGMPIDIRHLSTRQLQALGVSQLAYVKSVLVDGEIAFAIHAADGTPMALAGDREVAVAAIQQHEMVAASVH</sequence>
<accession>A0ABT1VWH8</accession>
<dbReference type="Proteomes" id="UP001524547">
    <property type="component" value="Unassembled WGS sequence"/>
</dbReference>